<keyword evidence="2" id="KW-0812">Transmembrane</keyword>
<reference evidence="3 5" key="1">
    <citation type="submission" date="2016-10" db="EMBL/GenBank/DDBJ databases">
        <title>Draft genome sequences of four alkaliphilic bacteria belonging to the Anaerobacillus genus.</title>
        <authorList>
            <person name="Bassil N.M."/>
            <person name="Lloyd J.R."/>
        </authorList>
    </citation>
    <scope>NUCLEOTIDE SEQUENCE [LARGE SCALE GENOMIC DNA]</scope>
    <source>
        <strain evidence="3 5">NB2006</strain>
    </source>
</reference>
<evidence type="ECO:0000256" key="2">
    <source>
        <dbReference type="SAM" id="Phobius"/>
    </source>
</evidence>
<reference evidence="4 5" key="3">
    <citation type="journal article" date="2019" name="Int. J. Syst. Evol. Microbiol.">
        <title>Anaerobacillus isosaccharinicus sp. nov., an alkaliphilic bacterium which degrades isosaccharinic acid.</title>
        <authorList>
            <person name="Bassil N.M."/>
            <person name="Lloyd J.R."/>
        </authorList>
    </citation>
    <scope>NUCLEOTIDE SEQUENCE [LARGE SCALE GENOMIC DNA]</scope>
    <source>
        <strain evidence="4 5">NB2006</strain>
    </source>
</reference>
<dbReference type="AlphaFoldDB" id="A0A1S2KZV8"/>
<organism evidence="3 5">
    <name type="scientific">Anaerobacillus isosaccharinicus</name>
    <dbReference type="NCBI Taxonomy" id="1532552"/>
    <lineage>
        <taxon>Bacteria</taxon>
        <taxon>Bacillati</taxon>
        <taxon>Bacillota</taxon>
        <taxon>Bacilli</taxon>
        <taxon>Bacillales</taxon>
        <taxon>Bacillaceae</taxon>
        <taxon>Anaerobacillus</taxon>
    </lineage>
</organism>
<dbReference type="EMBL" id="LQXD01000189">
    <property type="protein sequence ID" value="OIJ05644.1"/>
    <property type="molecule type" value="Genomic_DNA"/>
</dbReference>
<evidence type="ECO:0000256" key="1">
    <source>
        <dbReference type="SAM" id="MobiDB-lite"/>
    </source>
</evidence>
<keyword evidence="5" id="KW-1185">Reference proteome</keyword>
<evidence type="ECO:0000313" key="3">
    <source>
        <dbReference type="EMBL" id="OIJ05644.1"/>
    </source>
</evidence>
<evidence type="ECO:0000313" key="4">
    <source>
        <dbReference type="EMBL" id="QOY37105.1"/>
    </source>
</evidence>
<feature type="region of interest" description="Disordered" evidence="1">
    <location>
        <begin position="36"/>
        <end position="90"/>
    </location>
</feature>
<evidence type="ECO:0000313" key="5">
    <source>
        <dbReference type="Proteomes" id="UP000180175"/>
    </source>
</evidence>
<proteinExistence type="predicted"/>
<name>A0A1S2KZV8_9BACI</name>
<dbReference type="RefSeq" id="WP_071319056.1">
    <property type="nucleotide sequence ID" value="NZ_CP063356.2"/>
</dbReference>
<feature type="transmembrane region" description="Helical" evidence="2">
    <location>
        <begin position="6"/>
        <end position="26"/>
    </location>
</feature>
<keyword evidence="2" id="KW-0472">Membrane</keyword>
<feature type="compositionally biased region" description="Basic and acidic residues" evidence="1">
    <location>
        <begin position="60"/>
        <end position="72"/>
    </location>
</feature>
<dbReference type="Proteomes" id="UP000180175">
    <property type="component" value="Chromosome"/>
</dbReference>
<reference evidence="4" key="4">
    <citation type="submission" date="2020-10" db="EMBL/GenBank/DDBJ databases">
        <authorList>
            <person name="Bassil N.M."/>
            <person name="Lloyd J.R."/>
        </authorList>
    </citation>
    <scope>NUCLEOTIDE SEQUENCE</scope>
    <source>
        <strain evidence="4">NB2006</strain>
    </source>
</reference>
<accession>A0A1S2KZV8</accession>
<dbReference type="EMBL" id="CP063356">
    <property type="protein sequence ID" value="QOY37105.1"/>
    <property type="molecule type" value="Genomic_DNA"/>
</dbReference>
<sequence length="90" mass="10003">MLKKSLISTAIVLTIFFGITVLLVFLTDNHPIIGNSVTTSNRQQTEVTEGKEQPSSVLPQREDVTETEKNEENNEQTEGGKANFRVVNIN</sequence>
<keyword evidence="2" id="KW-1133">Transmembrane helix</keyword>
<gene>
    <name evidence="4" type="ORF">AWH56_005540</name>
    <name evidence="3" type="ORF">AWH56_21910</name>
</gene>
<protein>
    <submittedName>
        <fullName evidence="3">Uncharacterized protein</fullName>
    </submittedName>
</protein>
<dbReference type="KEGG" id="aia:AWH56_005540"/>
<feature type="compositionally biased region" description="Polar residues" evidence="1">
    <location>
        <begin position="36"/>
        <end position="58"/>
    </location>
</feature>
<reference evidence="4 5" key="2">
    <citation type="journal article" date="2017" name="Genome Announc.">
        <title>Draft Genome Sequences of Four Alkaliphilic Bacteria Belonging to the Anaerobacillus Genus.</title>
        <authorList>
            <person name="Bassil N.M."/>
            <person name="Lloyd J.R."/>
        </authorList>
    </citation>
    <scope>NUCLEOTIDE SEQUENCE [LARGE SCALE GENOMIC DNA]</scope>
    <source>
        <strain evidence="4 5">NB2006</strain>
    </source>
</reference>